<gene>
    <name evidence="9" type="ORF">SteCoe_5906</name>
</gene>
<dbReference type="AlphaFoldDB" id="A0A1R2CRB9"/>
<dbReference type="InterPro" id="IPR001683">
    <property type="entry name" value="PX_dom"/>
</dbReference>
<dbReference type="SUPFAM" id="SSF64268">
    <property type="entry name" value="PX domain"/>
    <property type="match status" value="1"/>
</dbReference>
<evidence type="ECO:0000256" key="1">
    <source>
        <dbReference type="ARBA" id="ARBA00004180"/>
    </source>
</evidence>
<comment type="subcellular location">
    <subcellularLocation>
        <location evidence="1">Cytoplasmic vesicle membrane</location>
        <topology evidence="1">Peripheral membrane protein</topology>
        <orientation evidence="1">Cytoplasmic side</orientation>
    </subcellularLocation>
</comment>
<dbReference type="Gene3D" id="3.30.1520.10">
    <property type="entry name" value="Phox-like domain"/>
    <property type="match status" value="1"/>
</dbReference>
<organism evidence="9 10">
    <name type="scientific">Stentor coeruleus</name>
    <dbReference type="NCBI Taxonomy" id="5963"/>
    <lineage>
        <taxon>Eukaryota</taxon>
        <taxon>Sar</taxon>
        <taxon>Alveolata</taxon>
        <taxon>Ciliophora</taxon>
        <taxon>Postciliodesmatophora</taxon>
        <taxon>Heterotrichea</taxon>
        <taxon>Heterotrichida</taxon>
        <taxon>Stentoridae</taxon>
        <taxon>Stentor</taxon>
    </lineage>
</organism>
<comment type="similarity">
    <text evidence="2">Belongs to the sorting nexin family.</text>
</comment>
<name>A0A1R2CRB9_9CILI</name>
<dbReference type="GO" id="GO:0015031">
    <property type="term" value="P:protein transport"/>
    <property type="evidence" value="ECO:0007669"/>
    <property type="project" value="UniProtKB-KW"/>
</dbReference>
<dbReference type="GO" id="GO:0030659">
    <property type="term" value="C:cytoplasmic vesicle membrane"/>
    <property type="evidence" value="ECO:0007669"/>
    <property type="project" value="UniProtKB-SubCell"/>
</dbReference>
<evidence type="ECO:0000256" key="4">
    <source>
        <dbReference type="ARBA" id="ARBA00022927"/>
    </source>
</evidence>
<dbReference type="InterPro" id="IPR036871">
    <property type="entry name" value="PX_dom_sf"/>
</dbReference>
<evidence type="ECO:0000313" key="10">
    <source>
        <dbReference type="Proteomes" id="UP000187209"/>
    </source>
</evidence>
<keyword evidence="7" id="KW-0968">Cytoplasmic vesicle</keyword>
<evidence type="ECO:0000313" key="9">
    <source>
        <dbReference type="EMBL" id="OMJ91533.1"/>
    </source>
</evidence>
<reference evidence="9 10" key="1">
    <citation type="submission" date="2016-11" db="EMBL/GenBank/DDBJ databases">
        <title>The macronuclear genome of Stentor coeruleus: a giant cell with tiny introns.</title>
        <authorList>
            <person name="Slabodnick M."/>
            <person name="Ruby J.G."/>
            <person name="Reiff S.B."/>
            <person name="Swart E.C."/>
            <person name="Gosai S."/>
            <person name="Prabakaran S."/>
            <person name="Witkowska E."/>
            <person name="Larue G.E."/>
            <person name="Fisher S."/>
            <person name="Freeman R.M."/>
            <person name="Gunawardena J."/>
            <person name="Chu W."/>
            <person name="Stover N.A."/>
            <person name="Gregory B.D."/>
            <person name="Nowacki M."/>
            <person name="Derisi J."/>
            <person name="Roy S.W."/>
            <person name="Marshall W.F."/>
            <person name="Sood P."/>
        </authorList>
    </citation>
    <scope>NUCLEOTIDE SEQUENCE [LARGE SCALE GENOMIC DNA]</scope>
    <source>
        <strain evidence="9">WM001</strain>
    </source>
</reference>
<evidence type="ECO:0000256" key="2">
    <source>
        <dbReference type="ARBA" id="ARBA00010883"/>
    </source>
</evidence>
<dbReference type="EMBL" id="MPUH01000079">
    <property type="protein sequence ID" value="OMJ91533.1"/>
    <property type="molecule type" value="Genomic_DNA"/>
</dbReference>
<keyword evidence="3" id="KW-0813">Transport</keyword>
<dbReference type="InterPro" id="IPR052467">
    <property type="entry name" value="Sorting_nexin_PX-domain"/>
</dbReference>
<accession>A0A1R2CRB9</accession>
<evidence type="ECO:0000256" key="7">
    <source>
        <dbReference type="ARBA" id="ARBA00023329"/>
    </source>
</evidence>
<dbReference type="PANTHER" id="PTHR15813">
    <property type="entry name" value="SORTING NEXIN-22 AND 24"/>
    <property type="match status" value="1"/>
</dbReference>
<keyword evidence="5" id="KW-0446">Lipid-binding</keyword>
<dbReference type="SMART" id="SM00312">
    <property type="entry name" value="PX"/>
    <property type="match status" value="1"/>
</dbReference>
<sequence>MEIHIPSYREIEHGKKSFIVYRIEVSFREWRNIIEKRYSEFVELHEVMKLIQKIIKKPIPSLPPHKSFKSLLSKLSQEDLEERRSDLENYLRALEISPCAKHSKFFPEFVSLPLRFRDDWALGFNDEGN</sequence>
<proteinExistence type="inferred from homology"/>
<dbReference type="PANTHER" id="PTHR15813:SF9">
    <property type="entry name" value="PX DOMAIN-CONTAINING PROTEIN"/>
    <property type="match status" value="1"/>
</dbReference>
<evidence type="ECO:0000256" key="6">
    <source>
        <dbReference type="ARBA" id="ARBA00023136"/>
    </source>
</evidence>
<evidence type="ECO:0000256" key="3">
    <source>
        <dbReference type="ARBA" id="ARBA00022448"/>
    </source>
</evidence>
<dbReference type="Proteomes" id="UP000187209">
    <property type="component" value="Unassembled WGS sequence"/>
</dbReference>
<dbReference type="Pfam" id="PF00787">
    <property type="entry name" value="PX"/>
    <property type="match status" value="1"/>
</dbReference>
<keyword evidence="4" id="KW-0653">Protein transport</keyword>
<dbReference type="GO" id="GO:1901981">
    <property type="term" value="F:phosphatidylinositol phosphate binding"/>
    <property type="evidence" value="ECO:0007669"/>
    <property type="project" value="TreeGrafter"/>
</dbReference>
<evidence type="ECO:0000256" key="5">
    <source>
        <dbReference type="ARBA" id="ARBA00023121"/>
    </source>
</evidence>
<comment type="caution">
    <text evidence="9">The sequence shown here is derived from an EMBL/GenBank/DDBJ whole genome shotgun (WGS) entry which is preliminary data.</text>
</comment>
<feature type="domain" description="PX" evidence="8">
    <location>
        <begin position="1"/>
        <end position="116"/>
    </location>
</feature>
<dbReference type="PROSITE" id="PS50195">
    <property type="entry name" value="PX"/>
    <property type="match status" value="1"/>
</dbReference>
<dbReference type="CDD" id="cd06093">
    <property type="entry name" value="PX_domain"/>
    <property type="match status" value="1"/>
</dbReference>
<dbReference type="OrthoDB" id="93876at2759"/>
<protein>
    <recommendedName>
        <fullName evidence="8">PX domain-containing protein</fullName>
    </recommendedName>
</protein>
<keyword evidence="10" id="KW-1185">Reference proteome</keyword>
<keyword evidence="6" id="KW-0472">Membrane</keyword>
<evidence type="ECO:0000259" key="8">
    <source>
        <dbReference type="PROSITE" id="PS50195"/>
    </source>
</evidence>